<organism evidence="1 2">
    <name type="scientific">Chitinophaga hostae</name>
    <dbReference type="NCBI Taxonomy" id="2831022"/>
    <lineage>
        <taxon>Bacteria</taxon>
        <taxon>Pseudomonadati</taxon>
        <taxon>Bacteroidota</taxon>
        <taxon>Chitinophagia</taxon>
        <taxon>Chitinophagales</taxon>
        <taxon>Chitinophagaceae</taxon>
        <taxon>Chitinophaga</taxon>
    </lineage>
</organism>
<dbReference type="Proteomes" id="UP000676386">
    <property type="component" value="Unassembled WGS sequence"/>
</dbReference>
<evidence type="ECO:0000313" key="2">
    <source>
        <dbReference type="Proteomes" id="UP000676386"/>
    </source>
</evidence>
<reference evidence="1 2" key="1">
    <citation type="submission" date="2021-04" db="EMBL/GenBank/DDBJ databases">
        <title>Chitinophaga sp. nov., isolated from the rhizosphere soil.</title>
        <authorList>
            <person name="He S."/>
        </authorList>
    </citation>
    <scope>NUCLEOTIDE SEQUENCE [LARGE SCALE GENOMIC DNA]</scope>
    <source>
        <strain evidence="1 2">2R12</strain>
    </source>
</reference>
<evidence type="ECO:0000313" key="1">
    <source>
        <dbReference type="EMBL" id="MBS0029140.1"/>
    </source>
</evidence>
<dbReference type="RefSeq" id="WP_211974238.1">
    <property type="nucleotide sequence ID" value="NZ_CBFHAM010000030.1"/>
</dbReference>
<dbReference type="EMBL" id="JAGTXB010000008">
    <property type="protein sequence ID" value="MBS0029140.1"/>
    <property type="molecule type" value="Genomic_DNA"/>
</dbReference>
<accession>A0ABS5J232</accession>
<comment type="caution">
    <text evidence="1">The sequence shown here is derived from an EMBL/GenBank/DDBJ whole genome shotgun (WGS) entry which is preliminary data.</text>
</comment>
<protein>
    <submittedName>
        <fullName evidence="1">Uncharacterized protein</fullName>
    </submittedName>
</protein>
<gene>
    <name evidence="1" type="ORF">KE626_17590</name>
</gene>
<proteinExistence type="predicted"/>
<keyword evidence="2" id="KW-1185">Reference proteome</keyword>
<sequence length="93" mass="10764">MERRNNAYFKSTSASKTTFLPYEITKCHPSLRVAMDNFAGLIIHPYYVQAQFQEKQPALPADRSLPLLFDHRITDRVTPAITTLKPIYYLNFA</sequence>
<name>A0ABS5J232_9BACT</name>